<dbReference type="PANTHER" id="PTHR33269">
    <property type="entry name" value="NADH-UBIQUINONE OXIDOREDUCTASE CHAIN 6"/>
    <property type="match status" value="1"/>
</dbReference>
<protein>
    <recommendedName>
        <fullName evidence="2">NADH-quinone oxidoreductase subunit J</fullName>
        <ecNumber evidence="2">7.1.1.-</ecNumber>
    </recommendedName>
</protein>
<keyword evidence="4" id="KW-1185">Reference proteome</keyword>
<comment type="subcellular location">
    <subcellularLocation>
        <location evidence="2">Cell membrane</location>
        <topology evidence="2">Multi-pass membrane protein</topology>
    </subcellularLocation>
</comment>
<organism evidence="3 4">
    <name type="scientific">Campylobacter hyointestinalis subsp. hyointestinalis</name>
    <dbReference type="NCBI Taxonomy" id="91352"/>
    <lineage>
        <taxon>Bacteria</taxon>
        <taxon>Pseudomonadati</taxon>
        <taxon>Campylobacterota</taxon>
        <taxon>Epsilonproteobacteria</taxon>
        <taxon>Campylobacterales</taxon>
        <taxon>Campylobacteraceae</taxon>
        <taxon>Campylobacter</taxon>
    </lineage>
</organism>
<sequence>MELFLFINFSLLAILGSLGLLFFKAPIHNALSLIVTLVCIAGLYLLLNAKTLFLIQIVVYAGAIMVLSIFVVMFFNIQSDFLIKRFSKKSLLLATPIIILFVIFASLVLGLNPELGVANEGFGEIKPLGFYLFSNWALSFEAISILLTAALIAVVTILKGKNDA</sequence>
<dbReference type="EC" id="7.1.1.-" evidence="2"/>
<feature type="transmembrane region" description="Helical" evidence="2">
    <location>
        <begin position="90"/>
        <end position="111"/>
    </location>
</feature>
<reference evidence="3 4" key="1">
    <citation type="submission" date="2015-11" db="EMBL/GenBank/DDBJ databases">
        <authorList>
            <consortium name="Pathogen Informatics"/>
        </authorList>
    </citation>
    <scope>NUCLEOTIDE SEQUENCE [LARGE SCALE GENOMIC DNA]</scope>
    <source>
        <strain evidence="3 4">006A-0059</strain>
    </source>
</reference>
<evidence type="ECO:0000256" key="2">
    <source>
        <dbReference type="RuleBase" id="RU004429"/>
    </source>
</evidence>
<evidence type="ECO:0000313" key="3">
    <source>
        <dbReference type="EMBL" id="CUU84711.1"/>
    </source>
</evidence>
<keyword evidence="2" id="KW-1133">Transmembrane helix</keyword>
<dbReference type="AlphaFoldDB" id="A0A0S4SFX4"/>
<dbReference type="GO" id="GO:0008137">
    <property type="term" value="F:NADH dehydrogenase (ubiquinone) activity"/>
    <property type="evidence" value="ECO:0007669"/>
    <property type="project" value="UniProtKB-UniRule"/>
</dbReference>
<comment type="similarity">
    <text evidence="1 2">Belongs to the complex I subunit 6 family.</text>
</comment>
<keyword evidence="2" id="KW-0812">Transmembrane</keyword>
<name>A0A0S4SFX4_CAMHY</name>
<keyword evidence="2" id="KW-0472">Membrane</keyword>
<feature type="transmembrane region" description="Helical" evidence="2">
    <location>
        <begin position="30"/>
        <end position="47"/>
    </location>
</feature>
<dbReference type="GO" id="GO:0016491">
    <property type="term" value="F:oxidoreductase activity"/>
    <property type="evidence" value="ECO:0007669"/>
    <property type="project" value="UniProtKB-KW"/>
</dbReference>
<accession>A0A0S4SFX4</accession>
<dbReference type="GO" id="GO:0005886">
    <property type="term" value="C:plasma membrane"/>
    <property type="evidence" value="ECO:0007669"/>
    <property type="project" value="UniProtKB-SubCell"/>
</dbReference>
<feature type="transmembrane region" description="Helical" evidence="2">
    <location>
        <begin position="53"/>
        <end position="78"/>
    </location>
</feature>
<keyword evidence="2" id="KW-0520">NAD</keyword>
<keyword evidence="3" id="KW-0560">Oxidoreductase</keyword>
<comment type="function">
    <text evidence="2">NDH-1 shuttles electrons from NADH, via FMN and iron-sulfur (Fe-S) centers, to quinones in the respiratory chain. Couples the redox reaction to proton translocation (for every two electrons transferred, four hydrogen ions are translocated across the cytoplasmic membrane), and thus conserves the redox energy in a proton gradient.</text>
</comment>
<dbReference type="InterPro" id="IPR001457">
    <property type="entry name" value="NADH_UbQ/plastoQ_OxRdtase_su6"/>
</dbReference>
<dbReference type="Gene3D" id="1.20.120.1200">
    <property type="entry name" value="NADH-ubiquinone/plastoquinone oxidoreductase chain 6, subunit NuoJ"/>
    <property type="match status" value="1"/>
</dbReference>
<dbReference type="EMBL" id="FAVB01000003">
    <property type="protein sequence ID" value="CUU84711.1"/>
    <property type="molecule type" value="Genomic_DNA"/>
</dbReference>
<dbReference type="Pfam" id="PF00499">
    <property type="entry name" value="Oxidored_q3"/>
    <property type="match status" value="1"/>
</dbReference>
<proteinExistence type="inferred from homology"/>
<comment type="catalytic activity">
    <reaction evidence="2">
        <text>a quinone + NADH + 5 H(+)(in) = a quinol + NAD(+) + 4 H(+)(out)</text>
        <dbReference type="Rhea" id="RHEA:57888"/>
        <dbReference type="ChEBI" id="CHEBI:15378"/>
        <dbReference type="ChEBI" id="CHEBI:24646"/>
        <dbReference type="ChEBI" id="CHEBI:57540"/>
        <dbReference type="ChEBI" id="CHEBI:57945"/>
        <dbReference type="ChEBI" id="CHEBI:132124"/>
    </reaction>
</comment>
<feature type="transmembrane region" description="Helical" evidence="2">
    <location>
        <begin position="131"/>
        <end position="158"/>
    </location>
</feature>
<evidence type="ECO:0000256" key="1">
    <source>
        <dbReference type="ARBA" id="ARBA00005698"/>
    </source>
</evidence>
<comment type="caution">
    <text evidence="3">The sequence shown here is derived from an EMBL/GenBank/DDBJ whole genome shotgun (WGS) entry which is preliminary data.</text>
</comment>
<dbReference type="GO" id="GO:0048038">
    <property type="term" value="F:quinone binding"/>
    <property type="evidence" value="ECO:0007669"/>
    <property type="project" value="UniProtKB-UniRule"/>
</dbReference>
<feature type="transmembrane region" description="Helical" evidence="2">
    <location>
        <begin position="6"/>
        <end position="23"/>
    </location>
</feature>
<keyword evidence="2" id="KW-1003">Cell membrane</keyword>
<dbReference type="RefSeq" id="WP_059435273.1">
    <property type="nucleotide sequence ID" value="NZ_FAVB01000003.1"/>
</dbReference>
<gene>
    <name evidence="3" type="primary">nuoJ</name>
    <name evidence="3" type="ORF">ERS686654_01558</name>
</gene>
<dbReference type="PANTHER" id="PTHR33269:SF17">
    <property type="entry name" value="NADH-UBIQUINONE OXIDOREDUCTASE CHAIN 6"/>
    <property type="match status" value="1"/>
</dbReference>
<dbReference type="InterPro" id="IPR042106">
    <property type="entry name" value="Nuo/plastoQ_OxRdtase_6_NuoJ"/>
</dbReference>
<dbReference type="Proteomes" id="UP000052237">
    <property type="component" value="Unassembled WGS sequence"/>
</dbReference>
<evidence type="ECO:0000313" key="4">
    <source>
        <dbReference type="Proteomes" id="UP000052237"/>
    </source>
</evidence>
<keyword evidence="2" id="KW-0874">Quinone</keyword>